<dbReference type="OMA" id="YINIMDG"/>
<feature type="region of interest" description="Disordered" evidence="2">
    <location>
        <begin position="514"/>
        <end position="541"/>
    </location>
</feature>
<protein>
    <recommendedName>
        <fullName evidence="3">Nuclear Testis protein N-terminal domain-containing protein</fullName>
    </recommendedName>
</protein>
<dbReference type="AlphaFoldDB" id="G3TNS9"/>
<organism evidence="4 5">
    <name type="scientific">Loxodonta africana</name>
    <name type="common">African elephant</name>
    <dbReference type="NCBI Taxonomy" id="9785"/>
    <lineage>
        <taxon>Eukaryota</taxon>
        <taxon>Metazoa</taxon>
        <taxon>Chordata</taxon>
        <taxon>Craniata</taxon>
        <taxon>Vertebrata</taxon>
        <taxon>Euteleostomi</taxon>
        <taxon>Mammalia</taxon>
        <taxon>Eutheria</taxon>
        <taxon>Afrotheria</taxon>
        <taxon>Proboscidea</taxon>
        <taxon>Elephantidae</taxon>
        <taxon>Loxodonta</taxon>
    </lineage>
</organism>
<reference evidence="4" key="3">
    <citation type="submission" date="2025-09" db="UniProtKB">
        <authorList>
            <consortium name="Ensembl"/>
        </authorList>
    </citation>
    <scope>IDENTIFICATION</scope>
    <source>
        <strain evidence="4">Isolate ISIS603380</strain>
    </source>
</reference>
<dbReference type="InParanoid" id="G3TNS9"/>
<dbReference type="Proteomes" id="UP000007646">
    <property type="component" value="Unassembled WGS sequence"/>
</dbReference>
<evidence type="ECO:0000256" key="1">
    <source>
        <dbReference type="ARBA" id="ARBA00010586"/>
    </source>
</evidence>
<proteinExistence type="inferred from homology"/>
<dbReference type="PANTHER" id="PTHR22879:SF14">
    <property type="entry name" value="NUT FAMILY MEMBER 2A-RELATED"/>
    <property type="match status" value="1"/>
</dbReference>
<name>G3TNS9_LOXAF</name>
<reference evidence="4" key="2">
    <citation type="submission" date="2025-08" db="UniProtKB">
        <authorList>
            <consortium name="Ensembl"/>
        </authorList>
    </citation>
    <scope>IDENTIFICATION</scope>
    <source>
        <strain evidence="4">Isolate ISIS603380</strain>
    </source>
</reference>
<feature type="region of interest" description="Disordered" evidence="2">
    <location>
        <begin position="398"/>
        <end position="422"/>
    </location>
</feature>
<comment type="similarity">
    <text evidence="1">Belongs to the NUT family.</text>
</comment>
<reference evidence="4 5" key="1">
    <citation type="submission" date="2009-06" db="EMBL/GenBank/DDBJ databases">
        <title>The Genome Sequence of Loxodonta africana (African elephant).</title>
        <authorList>
            <person name="Di Palma F."/>
            <person name="Heiman D."/>
            <person name="Young S."/>
            <person name="Johnson J."/>
            <person name="Lander E.S."/>
            <person name="Lindblad-Toh K."/>
        </authorList>
    </citation>
    <scope>NUCLEOTIDE SEQUENCE [LARGE SCALE GENOMIC DNA]</scope>
    <source>
        <strain evidence="4 5">Isolate ISIS603380</strain>
    </source>
</reference>
<evidence type="ECO:0000313" key="4">
    <source>
        <dbReference type="Ensembl" id="ENSLAFP00000016951.2"/>
    </source>
</evidence>
<dbReference type="PANTHER" id="PTHR22879">
    <property type="entry name" value="NUT FAMILY MEMBER 1"/>
    <property type="match status" value="1"/>
</dbReference>
<dbReference type="GeneTree" id="ENSGT00410000025793"/>
<feature type="compositionally biased region" description="Polar residues" evidence="2">
    <location>
        <begin position="514"/>
        <end position="526"/>
    </location>
</feature>
<dbReference type="InterPro" id="IPR024309">
    <property type="entry name" value="NUT_N"/>
</dbReference>
<dbReference type="Pfam" id="PF12881">
    <property type="entry name" value="NUT"/>
    <property type="match status" value="1"/>
</dbReference>
<evidence type="ECO:0000256" key="2">
    <source>
        <dbReference type="SAM" id="MobiDB-lite"/>
    </source>
</evidence>
<keyword evidence="5" id="KW-1185">Reference proteome</keyword>
<evidence type="ECO:0000313" key="5">
    <source>
        <dbReference type="Proteomes" id="UP000007646"/>
    </source>
</evidence>
<accession>G3TNS9</accession>
<evidence type="ECO:0000259" key="3">
    <source>
        <dbReference type="Pfam" id="PF12881"/>
    </source>
</evidence>
<dbReference type="InterPro" id="IPR024310">
    <property type="entry name" value="NUT"/>
</dbReference>
<sequence>LDLRSRLWSVSKPVEMTSAGATLVLRPNMTMNPPASMSPFTALPFLQPTLGPPHRTPWEQHQLPLMTLSCPSGTPLGLSAFPGTLLVPGVGESAPSGAQPGKIIVQVRIEGRQEKLPGTQTFVMAQSPLNWQPLGAPGGAVERAPPPIGEASAVEQMTPVTSVVGTLAYRGAPPPAAQLASVFPQVKVWSGQHGSSGEDSLATTQSRPSLDDSFCKPKSVYKNYRCWQRFKSLARRHHPQSPDIEALSCFLIPVLRSLAQLKPTMTLEEVLWRSVQEWEHKSNFDQMIFYEMAGKFMESETEEELQIQKLQQSLKRGSQFLVASGVPIPPGTILESPKYCPSNICLSGRGDTKAQPLNQQQHTPWCPWEAKQPNEISPKAVKEYVETMEGLLVPAHSATVEPGAKYEEKEENEQQQEDTGMYPDPGLLSYDKLCSQEEFITKVEAVIRPQILEILLSPESQIRPMSLTKKLEEEEGLTLTQLVEKRLLELKGEMGVEAPRTYGMPPMESLCSEYGTSQDSGSTDNHGLQLGISKKMGTKKL</sequence>
<dbReference type="Ensembl" id="ENSLAFT00000022998.2">
    <property type="protein sequence ID" value="ENSLAFP00000016951.2"/>
    <property type="gene ID" value="ENSLAFG00000030100.1"/>
</dbReference>
<feature type="domain" description="Nuclear Testis protein N-terminal" evidence="3">
    <location>
        <begin position="29"/>
        <end position="537"/>
    </location>
</feature>
<dbReference type="eggNOG" id="ENOG502RU0F">
    <property type="taxonomic scope" value="Eukaryota"/>
</dbReference>
<dbReference type="HOGENOM" id="CLU_035677_0_0_1"/>